<organism evidence="1 2">
    <name type="scientific">Parascedosporium putredinis</name>
    <dbReference type="NCBI Taxonomy" id="1442378"/>
    <lineage>
        <taxon>Eukaryota</taxon>
        <taxon>Fungi</taxon>
        <taxon>Dikarya</taxon>
        <taxon>Ascomycota</taxon>
        <taxon>Pezizomycotina</taxon>
        <taxon>Sordariomycetes</taxon>
        <taxon>Hypocreomycetidae</taxon>
        <taxon>Microascales</taxon>
        <taxon>Microascaceae</taxon>
        <taxon>Parascedosporium</taxon>
    </lineage>
</organism>
<keyword evidence="2" id="KW-1185">Reference proteome</keyword>
<evidence type="ECO:0000313" key="2">
    <source>
        <dbReference type="Proteomes" id="UP000838763"/>
    </source>
</evidence>
<comment type="caution">
    <text evidence="1">The sequence shown here is derived from an EMBL/GenBank/DDBJ whole genome shotgun (WGS) entry which is preliminary data.</text>
</comment>
<gene>
    <name evidence="1" type="ORF">PPNO1_LOCUS4018</name>
</gene>
<evidence type="ECO:0000313" key="1">
    <source>
        <dbReference type="EMBL" id="CAI4214287.1"/>
    </source>
</evidence>
<dbReference type="Proteomes" id="UP000838763">
    <property type="component" value="Unassembled WGS sequence"/>
</dbReference>
<sequence>MGFLSSNRPNTRQYRPLLHLAGPTIAVAVLLCPSTPRAHALGGWSQTTPLSSPPDSSTIPKVLVICAYIIPITVYAYSMRTAYDVATLVSLRAKVCPSINLRAWDFMGIAQLLGERESFMDNASDANSTLRVYDVQWGSVFPCYNSGVASCVKENAFRQAKVPLTISEDNLNEWILANKADLEKNFQHDPSDDLESPPAFQSDVYCGETVENVVQRKQEYGRRQYLDIVYVSREREHPRVVNSALDQFQRLTTSQWPFLLLSSVAALVLTEYQCIGTGALLLIRAVARFLALRINVKRPPLYLRNRESATPTFRMAASAEYAAYM</sequence>
<proteinExistence type="predicted"/>
<protein>
    <submittedName>
        <fullName evidence="1">Uncharacterized protein</fullName>
    </submittedName>
</protein>
<name>A0A9P1H2N3_9PEZI</name>
<dbReference type="EMBL" id="CALLCH030000011">
    <property type="protein sequence ID" value="CAI4214287.1"/>
    <property type="molecule type" value="Genomic_DNA"/>
</dbReference>
<dbReference type="AlphaFoldDB" id="A0A9P1H2N3"/>
<accession>A0A9P1H2N3</accession>
<reference evidence="1" key="1">
    <citation type="submission" date="2022-11" db="EMBL/GenBank/DDBJ databases">
        <authorList>
            <person name="Scott C."/>
            <person name="Bruce N."/>
        </authorList>
    </citation>
    <scope>NUCLEOTIDE SEQUENCE</scope>
</reference>